<dbReference type="Proteomes" id="UP000320404">
    <property type="component" value="Unassembled WGS sequence"/>
</dbReference>
<comment type="caution">
    <text evidence="2">The sequence shown here is derived from an EMBL/GenBank/DDBJ whole genome shotgun (WGS) entry which is preliminary data.</text>
</comment>
<evidence type="ECO:0008006" key="4">
    <source>
        <dbReference type="Google" id="ProtNLM"/>
    </source>
</evidence>
<accession>A0A520S791</accession>
<dbReference type="Pfam" id="PF19661">
    <property type="entry name" value="DUF6164"/>
    <property type="match status" value="1"/>
</dbReference>
<protein>
    <recommendedName>
        <fullName evidence="4">DUF2007 domain-containing protein</fullName>
    </recommendedName>
</protein>
<dbReference type="InterPro" id="IPR046162">
    <property type="entry name" value="DUF6164"/>
</dbReference>
<name>A0A520S791_9GAMM</name>
<proteinExistence type="predicted"/>
<dbReference type="EMBL" id="SHAH01000001">
    <property type="protein sequence ID" value="RZO78326.1"/>
    <property type="molecule type" value="Genomic_DNA"/>
</dbReference>
<organism evidence="2 3">
    <name type="scientific">OM182 bacterium</name>
    <dbReference type="NCBI Taxonomy" id="2510334"/>
    <lineage>
        <taxon>Bacteria</taxon>
        <taxon>Pseudomonadati</taxon>
        <taxon>Pseudomonadota</taxon>
        <taxon>Gammaproteobacteria</taxon>
        <taxon>OMG group</taxon>
        <taxon>OM182 clade</taxon>
    </lineage>
</organism>
<keyword evidence="1" id="KW-0812">Transmembrane</keyword>
<dbReference type="AlphaFoldDB" id="A0A520S791"/>
<feature type="transmembrane region" description="Helical" evidence="1">
    <location>
        <begin position="98"/>
        <end position="117"/>
    </location>
</feature>
<evidence type="ECO:0000256" key="1">
    <source>
        <dbReference type="SAM" id="Phobius"/>
    </source>
</evidence>
<gene>
    <name evidence="2" type="ORF">EVA69_00185</name>
</gene>
<keyword evidence="1" id="KW-0472">Membrane</keyword>
<reference evidence="2 3" key="1">
    <citation type="submission" date="2019-02" db="EMBL/GenBank/DDBJ databases">
        <title>Prokaryotic population dynamics and viral predation in marine succession experiment using metagenomics: the confinement effect.</title>
        <authorList>
            <person name="Haro-Moreno J.M."/>
            <person name="Rodriguez-Valera F."/>
            <person name="Lopez-Perez M."/>
        </authorList>
    </citation>
    <scope>NUCLEOTIDE SEQUENCE [LARGE SCALE GENOMIC DNA]</scope>
    <source>
        <strain evidence="2">MED-G158</strain>
    </source>
</reference>
<evidence type="ECO:0000313" key="3">
    <source>
        <dbReference type="Proteomes" id="UP000320404"/>
    </source>
</evidence>
<evidence type="ECO:0000313" key="2">
    <source>
        <dbReference type="EMBL" id="RZO78326.1"/>
    </source>
</evidence>
<keyword evidence="1" id="KW-1133">Transmembrane helix</keyword>
<sequence length="119" mass="14191">MAKLLFRMRHVPDDEAQEVRALLEQNNIDFFETFPGNWGISMPALWLKDKDQYAEARDLLDAYQDDRRQRVQSEYQASKQRGQAKTTWQAFKESPIRFISYFTLIAIVLYLSLRFFLSF</sequence>